<accession>A0A922NX92</accession>
<dbReference type="GO" id="GO:0016787">
    <property type="term" value="F:hydrolase activity"/>
    <property type="evidence" value="ECO:0007669"/>
    <property type="project" value="UniProtKB-KW"/>
</dbReference>
<dbReference type="InterPro" id="IPR052176">
    <property type="entry name" value="Glycosyl_Hydrlase_43_Enz"/>
</dbReference>
<dbReference type="AlphaFoldDB" id="A0A922NX92"/>
<feature type="domain" description="Glucosamine inositolphosphorylceramide transferase 1 N-terminal" evidence="3">
    <location>
        <begin position="44"/>
        <end position="245"/>
    </location>
</feature>
<evidence type="ECO:0000259" key="3">
    <source>
        <dbReference type="Pfam" id="PF24793"/>
    </source>
</evidence>
<dbReference type="EMBL" id="JOKJ01000034">
    <property type="protein sequence ID" value="KEQ03369.1"/>
    <property type="molecule type" value="Genomic_DNA"/>
</dbReference>
<dbReference type="SUPFAM" id="SSF75005">
    <property type="entry name" value="Arabinanase/levansucrase/invertase"/>
    <property type="match status" value="1"/>
</dbReference>
<evidence type="ECO:0000313" key="4">
    <source>
        <dbReference type="EMBL" id="KEQ03369.1"/>
    </source>
</evidence>
<dbReference type="RefSeq" id="WP_037162754.1">
    <property type="nucleotide sequence ID" value="NZ_JOKI01000003.1"/>
</dbReference>
<dbReference type="Pfam" id="PF24793">
    <property type="entry name" value="GINT1_N"/>
    <property type="match status" value="1"/>
</dbReference>
<keyword evidence="5" id="KW-1185">Reference proteome</keyword>
<name>A0A922NX92_9HYPH</name>
<protein>
    <submittedName>
        <fullName evidence="4">Glycosyl hydrolase family 43</fullName>
    </submittedName>
</protein>
<reference evidence="4 5" key="1">
    <citation type="submission" date="2014-06" db="EMBL/GenBank/DDBJ databases">
        <title>Rhizobium pelagicum/R2-400B4.</title>
        <authorList>
            <person name="Kimes N.E."/>
            <person name="Lopez-Perez M."/>
        </authorList>
    </citation>
    <scope>NUCLEOTIDE SEQUENCE [LARGE SCALE GENOMIC DNA]</scope>
    <source>
        <strain evidence="4 5">R2-400B4</strain>
    </source>
</reference>
<dbReference type="InterPro" id="IPR023296">
    <property type="entry name" value="Glyco_hydro_beta-prop_sf"/>
</dbReference>
<dbReference type="Gene3D" id="2.115.10.20">
    <property type="entry name" value="Glycosyl hydrolase domain, family 43"/>
    <property type="match status" value="1"/>
</dbReference>
<dbReference type="GO" id="GO:0045493">
    <property type="term" value="P:xylan catabolic process"/>
    <property type="evidence" value="ECO:0007669"/>
    <property type="project" value="UniProtKB-KW"/>
</dbReference>
<proteinExistence type="predicted"/>
<evidence type="ECO:0000256" key="1">
    <source>
        <dbReference type="ARBA" id="ARBA00022651"/>
    </source>
</evidence>
<gene>
    <name evidence="4" type="ORF">GV68_17065</name>
</gene>
<keyword evidence="1" id="KW-0624">Polysaccharide degradation</keyword>
<dbReference type="InterPro" id="IPR056442">
    <property type="entry name" value="GINT1_N"/>
</dbReference>
<sequence>MLPKPKSDFWRVGIVPAPALELLDPAALAHVSSRITWLPDPGPWRYLADPFGIQRNGTTHVFVEAFDYRTKHAVIERHELGPDLQWQGSEVALARPFHLSYPFLIENDGDVFMVPESHKAGEIALYRARAFPHDWVRETALLPDTAGAEASLIYKDRMWWMFFTIVGPDARDQRELHIAFSESLTGPWKTHPQNPVLVDRAGARPGGTPFVGADGAVILPVQDCSRTYGGSLRFLRFDALTPEHVELGHLAVDLTGDLASADHPDGFHTFAMCGDLTLIDVKRVERTHARHLVNLRRRLRKFGQKPSSSA</sequence>
<dbReference type="PANTHER" id="PTHR43772">
    <property type="entry name" value="ENDO-1,4-BETA-XYLANASE"/>
    <property type="match status" value="1"/>
</dbReference>
<dbReference type="Proteomes" id="UP000052167">
    <property type="component" value="Unassembled WGS sequence"/>
</dbReference>
<keyword evidence="2" id="KW-0119">Carbohydrate metabolism</keyword>
<dbReference type="PANTHER" id="PTHR43772:SF2">
    <property type="entry name" value="PUTATIVE (AFU_ORTHOLOGUE AFUA_2G04480)-RELATED"/>
    <property type="match status" value="1"/>
</dbReference>
<evidence type="ECO:0000256" key="2">
    <source>
        <dbReference type="ARBA" id="ARBA00023277"/>
    </source>
</evidence>
<comment type="caution">
    <text evidence="4">The sequence shown here is derived from an EMBL/GenBank/DDBJ whole genome shotgun (WGS) entry which is preliminary data.</text>
</comment>
<dbReference type="OrthoDB" id="3771157at2"/>
<organism evidence="4 5">
    <name type="scientific">Pseudorhizobium pelagicum</name>
    <dbReference type="NCBI Taxonomy" id="1509405"/>
    <lineage>
        <taxon>Bacteria</taxon>
        <taxon>Pseudomonadati</taxon>
        <taxon>Pseudomonadota</taxon>
        <taxon>Alphaproteobacteria</taxon>
        <taxon>Hyphomicrobiales</taxon>
        <taxon>Rhizobiaceae</taxon>
        <taxon>Rhizobium/Agrobacterium group</taxon>
        <taxon>Pseudorhizobium</taxon>
    </lineage>
</organism>
<keyword evidence="4" id="KW-0378">Hydrolase</keyword>
<evidence type="ECO:0000313" key="5">
    <source>
        <dbReference type="Proteomes" id="UP000052167"/>
    </source>
</evidence>
<keyword evidence="1" id="KW-0858">Xylan degradation</keyword>